<dbReference type="EMBL" id="AP025591">
    <property type="protein sequence ID" value="BDG01590.1"/>
    <property type="molecule type" value="Genomic_DNA"/>
</dbReference>
<dbReference type="InterPro" id="IPR029063">
    <property type="entry name" value="SAM-dependent_MTases_sf"/>
</dbReference>
<feature type="binding site" evidence="5">
    <location>
        <position position="318"/>
    </location>
    <ligand>
        <name>S-adenosyl-L-methionine</name>
        <dbReference type="ChEBI" id="CHEBI:59789"/>
    </ligand>
</feature>
<keyword evidence="1" id="KW-0004">4Fe-4S</keyword>
<keyword evidence="3 5" id="KW-0808">Transferase</keyword>
<evidence type="ECO:0000256" key="3">
    <source>
        <dbReference type="ARBA" id="ARBA00022679"/>
    </source>
</evidence>
<keyword evidence="2 5" id="KW-0489">Methyltransferase</keyword>
<evidence type="ECO:0000256" key="6">
    <source>
        <dbReference type="PROSITE-ProRule" id="PRU10015"/>
    </source>
</evidence>
<evidence type="ECO:0000256" key="4">
    <source>
        <dbReference type="ARBA" id="ARBA00022691"/>
    </source>
</evidence>
<evidence type="ECO:0000313" key="8">
    <source>
        <dbReference type="EMBL" id="BDG01590.1"/>
    </source>
</evidence>
<keyword evidence="1" id="KW-0479">Metal-binding</keyword>
<dbReference type="InterPro" id="IPR012340">
    <property type="entry name" value="NA-bd_OB-fold"/>
</dbReference>
<dbReference type="Pfam" id="PF05958">
    <property type="entry name" value="tRNA_U5-meth_tr"/>
    <property type="match status" value="2"/>
</dbReference>
<feature type="binding site" evidence="5">
    <location>
        <position position="366"/>
    </location>
    <ligand>
        <name>S-adenosyl-L-methionine</name>
        <dbReference type="ChEBI" id="CHEBI:59789"/>
    </ligand>
</feature>
<dbReference type="PROSITE" id="PS01231">
    <property type="entry name" value="TRMA_2"/>
    <property type="match status" value="1"/>
</dbReference>
<keyword evidence="1" id="KW-0411">Iron-sulfur</keyword>
<reference evidence="9" key="1">
    <citation type="journal article" date="2022" name="Int. J. Syst. Evol. Microbiol.">
        <title>Anaeromyxobacter oryzae sp. nov., Anaeromyxobacter diazotrophicus sp. nov. and Anaeromyxobacter paludicola sp. nov., isolated from paddy soils.</title>
        <authorList>
            <person name="Itoh H."/>
            <person name="Xu Z."/>
            <person name="Mise K."/>
            <person name="Masuda Y."/>
            <person name="Ushijima N."/>
            <person name="Hayakawa C."/>
            <person name="Shiratori Y."/>
            <person name="Senoo K."/>
        </authorList>
    </citation>
    <scope>NUCLEOTIDE SEQUENCE [LARGE SCALE GENOMIC DNA]</scope>
    <source>
        <strain evidence="9">Red232</strain>
    </source>
</reference>
<evidence type="ECO:0000313" key="9">
    <source>
        <dbReference type="Proteomes" id="UP001162891"/>
    </source>
</evidence>
<dbReference type="SUPFAM" id="SSF50249">
    <property type="entry name" value="Nucleic acid-binding proteins"/>
    <property type="match status" value="1"/>
</dbReference>
<comment type="caution">
    <text evidence="5">Lacks conserved residue(s) required for the propagation of feature annotation.</text>
</comment>
<dbReference type="PROSITE" id="PS01230">
    <property type="entry name" value="TRMA_1"/>
    <property type="match status" value="1"/>
</dbReference>
<feature type="active site" evidence="6">
    <location>
        <position position="392"/>
    </location>
</feature>
<name>A0ABM7WQ55_9BACT</name>
<keyword evidence="9" id="KW-1185">Reference proteome</keyword>
<dbReference type="PANTHER" id="PTHR11061">
    <property type="entry name" value="RNA M5U METHYLTRANSFERASE"/>
    <property type="match status" value="1"/>
</dbReference>
<feature type="binding site" evidence="5">
    <location>
        <position position="269"/>
    </location>
    <ligand>
        <name>S-adenosyl-L-methionine</name>
        <dbReference type="ChEBI" id="CHEBI:59789"/>
    </ligand>
</feature>
<dbReference type="Gene3D" id="2.40.50.1070">
    <property type="match status" value="1"/>
</dbReference>
<keyword evidence="4 5" id="KW-0949">S-adenosyl-L-methionine</keyword>
<dbReference type="Pfam" id="PF01938">
    <property type="entry name" value="TRAM"/>
    <property type="match status" value="1"/>
</dbReference>
<dbReference type="InterPro" id="IPR002792">
    <property type="entry name" value="TRAM_dom"/>
</dbReference>
<feature type="domain" description="TRAM" evidence="7">
    <location>
        <begin position="1"/>
        <end position="53"/>
    </location>
</feature>
<dbReference type="GO" id="GO:0032259">
    <property type="term" value="P:methylation"/>
    <property type="evidence" value="ECO:0007669"/>
    <property type="project" value="UniProtKB-KW"/>
</dbReference>
<dbReference type="Gene3D" id="2.40.50.140">
    <property type="entry name" value="Nucleic acid-binding proteins"/>
    <property type="match status" value="1"/>
</dbReference>
<evidence type="ECO:0000256" key="5">
    <source>
        <dbReference type="PROSITE-ProRule" id="PRU01024"/>
    </source>
</evidence>
<protein>
    <submittedName>
        <fullName evidence="8">RNA methyltransferase</fullName>
    </submittedName>
</protein>
<evidence type="ECO:0000256" key="1">
    <source>
        <dbReference type="ARBA" id="ARBA00022485"/>
    </source>
</evidence>
<feature type="active site" description="Nucleophile" evidence="5">
    <location>
        <position position="392"/>
    </location>
</feature>
<dbReference type="Gene3D" id="3.40.50.150">
    <property type="entry name" value="Vaccinia Virus protein VP39"/>
    <property type="match status" value="1"/>
</dbReference>
<evidence type="ECO:0000256" key="2">
    <source>
        <dbReference type="ARBA" id="ARBA00022603"/>
    </source>
</evidence>
<gene>
    <name evidence="8" type="ORF">AMOR_05860</name>
</gene>
<dbReference type="PROSITE" id="PS50926">
    <property type="entry name" value="TRAM"/>
    <property type="match status" value="1"/>
</dbReference>
<dbReference type="InterPro" id="IPR030390">
    <property type="entry name" value="MeTrfase_TrmA_AS"/>
</dbReference>
<dbReference type="GO" id="GO:0008168">
    <property type="term" value="F:methyltransferase activity"/>
    <property type="evidence" value="ECO:0007669"/>
    <property type="project" value="UniProtKB-KW"/>
</dbReference>
<dbReference type="SUPFAM" id="SSF53335">
    <property type="entry name" value="S-adenosyl-L-methionine-dependent methyltransferases"/>
    <property type="match status" value="1"/>
</dbReference>
<organism evidence="8 9">
    <name type="scientific">Anaeromyxobacter oryzae</name>
    <dbReference type="NCBI Taxonomy" id="2918170"/>
    <lineage>
        <taxon>Bacteria</taxon>
        <taxon>Pseudomonadati</taxon>
        <taxon>Myxococcota</taxon>
        <taxon>Myxococcia</taxon>
        <taxon>Myxococcales</taxon>
        <taxon>Cystobacterineae</taxon>
        <taxon>Anaeromyxobacteraceae</taxon>
        <taxon>Anaeromyxobacter</taxon>
    </lineage>
</organism>
<dbReference type="Proteomes" id="UP001162891">
    <property type="component" value="Chromosome"/>
</dbReference>
<accession>A0ABM7WQ55</accession>
<keyword evidence="1" id="KW-0408">Iron</keyword>
<proteinExistence type="inferred from homology"/>
<sequence>MKLPIVIEDLAPGGEGVGRHGDRTVFVPFTAPGDRVLAEVPAGEGTAHGTLVEVEAAGGTRVAPPCRHFGVRDGPDTECGGCEWLHVAYPRQLETKARTLAEALRRIGRLEPGSYSMRPIVASPSPLRYRARAKFHLDRASARLVFFRRRSHEPVRLAECHLLLPGLDVLRAAVGPALVAARLPAREVALEWSEHEGRGAAWLLLPEVGPAARARAADLLAAVAGLAGVVLQAEGGPPVVVGDPVLRQARVPGRPGAGLQRSRPDVFQQANRGANAVLVETALGLLAPDGLDVLELHCGAGNFTGPLAARARSVSAVEVQGPALDLARADLGGGPVRFFAGDALKLALAFAREPGGPGRFGAALLDPPREGAKGIGAALRDLAVPRVVYVSCDPATFARDLRACGEAGYRVDTVVPVDMFPQTRHVEAVALLVSEK</sequence>
<dbReference type="InterPro" id="IPR030391">
    <property type="entry name" value="MeTrfase_TrmA_CS"/>
</dbReference>
<dbReference type="InterPro" id="IPR010280">
    <property type="entry name" value="U5_MeTrfase_fam"/>
</dbReference>
<comment type="similarity">
    <text evidence="5">Belongs to the class I-like SAM-binding methyltransferase superfamily. RNA M5U methyltransferase family.</text>
</comment>
<evidence type="ECO:0000259" key="7">
    <source>
        <dbReference type="PROSITE" id="PS50926"/>
    </source>
</evidence>
<dbReference type="RefSeq" id="WP_248358266.1">
    <property type="nucleotide sequence ID" value="NZ_AP025591.1"/>
</dbReference>
<dbReference type="PROSITE" id="PS51687">
    <property type="entry name" value="SAM_MT_RNA_M5U"/>
    <property type="match status" value="1"/>
</dbReference>
<dbReference type="PANTHER" id="PTHR11061:SF49">
    <property type="entry name" value="23S RRNA (URACIL(1939)-C(5))-METHYLTRANSFERASE RLMD"/>
    <property type="match status" value="1"/>
</dbReference>